<dbReference type="Gene3D" id="1.10.1330.10">
    <property type="entry name" value="Dockerin domain"/>
    <property type="match status" value="1"/>
</dbReference>
<feature type="signal peptide" evidence="1">
    <location>
        <begin position="1"/>
        <end position="18"/>
    </location>
</feature>
<dbReference type="Gene3D" id="2.60.40.1120">
    <property type="entry name" value="Carboxypeptidase-like, regulatory domain"/>
    <property type="match status" value="1"/>
</dbReference>
<evidence type="ECO:0000256" key="1">
    <source>
        <dbReference type="SAM" id="SignalP"/>
    </source>
</evidence>
<dbReference type="Pfam" id="PF00404">
    <property type="entry name" value="Dockerin_1"/>
    <property type="match status" value="1"/>
</dbReference>
<dbReference type="InterPro" id="IPR008969">
    <property type="entry name" value="CarboxyPept-like_regulatory"/>
</dbReference>
<organism evidence="3 4">
    <name type="scientific">Gloeobacter morelensis MG652769</name>
    <dbReference type="NCBI Taxonomy" id="2781736"/>
    <lineage>
        <taxon>Bacteria</taxon>
        <taxon>Bacillati</taxon>
        <taxon>Cyanobacteriota</taxon>
        <taxon>Cyanophyceae</taxon>
        <taxon>Gloeobacterales</taxon>
        <taxon>Gloeobacteraceae</taxon>
        <taxon>Gloeobacter</taxon>
        <taxon>Gloeobacter morelensis</taxon>
    </lineage>
</organism>
<dbReference type="SUPFAM" id="SSF63446">
    <property type="entry name" value="Type I dockerin domain"/>
    <property type="match status" value="1"/>
</dbReference>
<dbReference type="InterPro" id="IPR002105">
    <property type="entry name" value="Dockerin_1_rpt"/>
</dbReference>
<dbReference type="InterPro" id="IPR036439">
    <property type="entry name" value="Dockerin_dom_sf"/>
</dbReference>
<dbReference type="CDD" id="cd14256">
    <property type="entry name" value="Dockerin_I"/>
    <property type="match status" value="1"/>
</dbReference>
<accession>A0ABY3PGE9</accession>
<sequence length="363" mass="38587">MRQIVYLFVCLGLWTAGAAVRATSGDVNGDGRVDAGDIRLIDAYLEGSLLLQDEQIKAADADGDGKITATDREMLDRRLSGLAVGSAAPGRSASRGQADLTSADGGVVVDKTTGRPLAGVEVSLPDEKITVRTDSQGRFRLPGTSSGKILSARAENYVPASVTTRGQRGFQLQLERLNPRVQVLDDELVHLGDNNYDRRSAGAGQFQAPAAGTRYTRTFGLGRSPNQDLQLRIGSLIGIDTEEAIAAGQSNLPAAGRREQRAGGVKVRLNGRLIGELILNGDDIAIALPRQLLRPGANELALEAALINRSGVVIEPDSFLGKMRGLGLGDMALSPDSLDYDDIEFTHLVIVDPSGKALERREP</sequence>
<dbReference type="Proteomes" id="UP001054846">
    <property type="component" value="Chromosome"/>
</dbReference>
<feature type="chain" id="PRO_5046092925" evidence="1">
    <location>
        <begin position="19"/>
        <end position="363"/>
    </location>
</feature>
<keyword evidence="4" id="KW-1185">Reference proteome</keyword>
<keyword evidence="1" id="KW-0732">Signal</keyword>
<evidence type="ECO:0000313" key="4">
    <source>
        <dbReference type="Proteomes" id="UP001054846"/>
    </source>
</evidence>
<protein>
    <submittedName>
        <fullName evidence="3">Carboxypeptidase-like regulatory domain-containing protein</fullName>
    </submittedName>
</protein>
<feature type="domain" description="Dockerin" evidence="2">
    <location>
        <begin position="20"/>
        <end position="90"/>
    </location>
</feature>
<name>A0ABY3PGE9_9CYAN</name>
<gene>
    <name evidence="3" type="ORF">ISF26_12930</name>
</gene>
<dbReference type="Pfam" id="PF13620">
    <property type="entry name" value="CarboxypepD_reg"/>
    <property type="match status" value="1"/>
</dbReference>
<evidence type="ECO:0000313" key="3">
    <source>
        <dbReference type="EMBL" id="UFP92737.1"/>
    </source>
</evidence>
<dbReference type="PROSITE" id="PS51766">
    <property type="entry name" value="DOCKERIN"/>
    <property type="match status" value="1"/>
</dbReference>
<proteinExistence type="predicted"/>
<dbReference type="InterPro" id="IPR018247">
    <property type="entry name" value="EF_Hand_1_Ca_BS"/>
</dbReference>
<evidence type="ECO:0000259" key="2">
    <source>
        <dbReference type="PROSITE" id="PS51766"/>
    </source>
</evidence>
<dbReference type="InterPro" id="IPR016134">
    <property type="entry name" value="Dockerin_dom"/>
</dbReference>
<dbReference type="PROSITE" id="PS00018">
    <property type="entry name" value="EF_HAND_1"/>
    <property type="match status" value="1"/>
</dbReference>
<dbReference type="SUPFAM" id="SSF49464">
    <property type="entry name" value="Carboxypeptidase regulatory domain-like"/>
    <property type="match status" value="1"/>
</dbReference>
<reference evidence="3 4" key="1">
    <citation type="journal article" date="2021" name="Genome Biol. Evol.">
        <title>Complete Genome Sequencing of a Novel Gloeobacter Species from a Waterfall Cave in Mexico.</title>
        <authorList>
            <person name="Saw J.H."/>
            <person name="Cardona T."/>
            <person name="Montejano G."/>
        </authorList>
    </citation>
    <scope>NUCLEOTIDE SEQUENCE [LARGE SCALE GENOMIC DNA]</scope>
    <source>
        <strain evidence="3">MG652769</strain>
    </source>
</reference>
<dbReference type="EMBL" id="CP063845">
    <property type="protein sequence ID" value="UFP92737.1"/>
    <property type="molecule type" value="Genomic_DNA"/>
</dbReference>
<dbReference type="RefSeq" id="WP_230839728.1">
    <property type="nucleotide sequence ID" value="NZ_CP063845.1"/>
</dbReference>